<evidence type="ECO:0000313" key="2">
    <source>
        <dbReference type="Proteomes" id="UP000789524"/>
    </source>
</evidence>
<protein>
    <submittedName>
        <fullName evidence="1">(African queen) hypothetical protein</fullName>
    </submittedName>
</protein>
<dbReference type="EMBL" id="CAKASE010000061">
    <property type="protein sequence ID" value="CAG9568698.1"/>
    <property type="molecule type" value="Genomic_DNA"/>
</dbReference>
<dbReference type="Pfam" id="PF16062">
    <property type="entry name" value="MavL-like"/>
    <property type="match status" value="2"/>
</dbReference>
<sequence length="588" mass="67269">MDILRHFQNIAWCKPDWCYPSMSKETNELLRQCIDLPQVELCDDIEEFIKRSKAFPIPFPINTVRLEELKQRKSLDKLKRNIVSTYPLIHERVLLLMTHFLIYKREFGSSIEKTFYKDMSVPELIERILKNRAVSFLGPHDRYQLITGETGSEGWESVGTLQQKAPLVLENCLSYDEMKLSSMLYVSGLTYCINDGRRNNSGVVEEEGVEEEAVIIGLIGPRFQRRCRMDNEDILITEEQNCIENGYGEEVTPTTCLNVLKTTYVRNNQSSKHMWRQMWSEFYQVHSYTYEELSSYITIHDKDKRYMERYVKKPNSEDIFDNEVYYKRICILAETTLMEAEYRASECGKNAFINVVGCGLGVWMTSPHQPDVYVLTFLERIRAFLKKDLLNHVTDVNFAYIQASPSIDALFTNSEQNDSPVEKRIFFESKRHPNGGINIQLENREPSSKLSGEHAGKLLVMTYPWDGNAHPGNEFWFGSLKTSGDPAAACSTQVSELHNAHINTTLTRHTVRVAAEGGLLPMREYCLTHTQQLKKLSSSGDPAAACSTQVSELHNAYINTAVTGHNLRVAGRGGVRPLKDYCLALTSE</sequence>
<keyword evidence="2" id="KW-1185">Reference proteome</keyword>
<evidence type="ECO:0000313" key="1">
    <source>
        <dbReference type="EMBL" id="CAG9568698.1"/>
    </source>
</evidence>
<reference evidence="1" key="1">
    <citation type="submission" date="2021-09" db="EMBL/GenBank/DDBJ databases">
        <authorList>
            <person name="Martin H S."/>
        </authorList>
    </citation>
    <scope>NUCLEOTIDE SEQUENCE</scope>
</reference>
<accession>A0A8J2QUX5</accession>
<dbReference type="AlphaFoldDB" id="A0A8J2QUX5"/>
<comment type="caution">
    <text evidence="1">The sequence shown here is derived from an EMBL/GenBank/DDBJ whole genome shotgun (WGS) entry which is preliminary data.</text>
</comment>
<dbReference type="OrthoDB" id="6357136at2759"/>
<dbReference type="InterPro" id="IPR032063">
    <property type="entry name" value="MavL-like"/>
</dbReference>
<dbReference type="Proteomes" id="UP000789524">
    <property type="component" value="Unassembled WGS sequence"/>
</dbReference>
<proteinExistence type="predicted"/>
<organism evidence="1 2">
    <name type="scientific">Danaus chrysippus</name>
    <name type="common">African queen</name>
    <dbReference type="NCBI Taxonomy" id="151541"/>
    <lineage>
        <taxon>Eukaryota</taxon>
        <taxon>Metazoa</taxon>
        <taxon>Ecdysozoa</taxon>
        <taxon>Arthropoda</taxon>
        <taxon>Hexapoda</taxon>
        <taxon>Insecta</taxon>
        <taxon>Pterygota</taxon>
        <taxon>Neoptera</taxon>
        <taxon>Endopterygota</taxon>
        <taxon>Lepidoptera</taxon>
        <taxon>Glossata</taxon>
        <taxon>Ditrysia</taxon>
        <taxon>Papilionoidea</taxon>
        <taxon>Nymphalidae</taxon>
        <taxon>Danainae</taxon>
        <taxon>Danaini</taxon>
        <taxon>Danaina</taxon>
        <taxon>Danaus</taxon>
        <taxon>Anosia</taxon>
    </lineage>
</organism>
<gene>
    <name evidence="1" type="ORF">DCHRY22_LOCUS8541</name>
</gene>
<name>A0A8J2QUX5_9NEOP</name>